<dbReference type="RefSeq" id="WP_085440666.1">
    <property type="nucleotide sequence ID" value="NZ_LVJN01000015.1"/>
</dbReference>
<dbReference type="Pfam" id="PF03588">
    <property type="entry name" value="Leu_Phe_trans"/>
    <property type="match status" value="1"/>
</dbReference>
<comment type="function">
    <text evidence="8 15">Functions in the N-end rule pathway of protein degradation where it conjugates Leu, Phe and, less efficiently, Met from aminoacyl-tRNAs to the N-termini of proteins containing an N-terminal arginine or lysine.</text>
</comment>
<evidence type="ECO:0000256" key="11">
    <source>
        <dbReference type="ARBA" id="ARBA00074372"/>
    </source>
</evidence>
<evidence type="ECO:0000256" key="13">
    <source>
        <dbReference type="ARBA" id="ARBA00077165"/>
    </source>
</evidence>
<keyword evidence="17" id="KW-1185">Reference proteome</keyword>
<dbReference type="InterPro" id="IPR042203">
    <property type="entry name" value="Leu/Phe-tRNA_Trfase_C"/>
</dbReference>
<sequence length="230" mass="25510">MPIYRLSHAPVFPPAHLAEESGLLAVGGDLTPERLLAAYRGGIFPWYSEGDPILWWSLDPRLILIPDELHVARSLAKAMRRGDFTIRFDTAFDAVVHQCGETRRHAEGTWITPEMASAYGELHRLGHAHSVEAWQTDADSGQETLVGGVYGVAIGGAFYGESMFHSVDNASKVAFAALAAHLRDRGFSLIDCQMTTPHMLRFGAREVPRAEFLRLLERATARHIPPGLWR</sequence>
<dbReference type="Gene3D" id="3.40.630.70">
    <property type="entry name" value="Leucyl/phenylalanyl-tRNA-protein transferase, C-terminal domain"/>
    <property type="match status" value="1"/>
</dbReference>
<comment type="similarity">
    <text evidence="9 15">Belongs to the L/F-transferase family.</text>
</comment>
<dbReference type="InterPro" id="IPR004616">
    <property type="entry name" value="Leu/Phe-tRNA_Trfase"/>
</dbReference>
<evidence type="ECO:0000313" key="17">
    <source>
        <dbReference type="Proteomes" id="UP000194003"/>
    </source>
</evidence>
<keyword evidence="2 15" id="KW-0963">Cytoplasm</keyword>
<dbReference type="FunFam" id="3.30.70.3550:FF:000001">
    <property type="entry name" value="Leucyl/phenylalanyl-tRNA--protein transferase"/>
    <property type="match status" value="1"/>
</dbReference>
<keyword evidence="3 15" id="KW-0808">Transferase</keyword>
<evidence type="ECO:0000256" key="7">
    <source>
        <dbReference type="ARBA" id="ARBA00051538"/>
    </source>
</evidence>
<dbReference type="GO" id="GO:0008914">
    <property type="term" value="F:leucyl-tRNA--protein transferase activity"/>
    <property type="evidence" value="ECO:0007669"/>
    <property type="project" value="UniProtKB-UniRule"/>
</dbReference>
<comment type="caution">
    <text evidence="16">The sequence shown here is derived from an EMBL/GenBank/DDBJ whole genome shotgun (WGS) entry which is preliminary data.</text>
</comment>
<dbReference type="GO" id="GO:0005737">
    <property type="term" value="C:cytoplasm"/>
    <property type="evidence" value="ECO:0007669"/>
    <property type="project" value="UniProtKB-SubCell"/>
</dbReference>
<evidence type="ECO:0000256" key="3">
    <source>
        <dbReference type="ARBA" id="ARBA00022679"/>
    </source>
</evidence>
<dbReference type="FunFam" id="3.40.630.70:FF:000001">
    <property type="entry name" value="Leucyl/phenylalanyl-tRNA--protein transferase"/>
    <property type="match status" value="1"/>
</dbReference>
<dbReference type="HAMAP" id="MF_00688">
    <property type="entry name" value="Leu_Phe_trans"/>
    <property type="match status" value="1"/>
</dbReference>
<reference evidence="16 17" key="1">
    <citation type="journal article" date="2016" name="BMC Genomics">
        <title>Combined genomic and structural analyses of a cultured magnetotactic bacterium reveals its niche adaptation to a dynamic environment.</title>
        <authorList>
            <person name="Araujo A.C."/>
            <person name="Morillo V."/>
            <person name="Cypriano J."/>
            <person name="Teixeira L.C."/>
            <person name="Leao P."/>
            <person name="Lyra S."/>
            <person name="Almeida L.G."/>
            <person name="Bazylinski D.A."/>
            <person name="Vasconcellos A.T."/>
            <person name="Abreu F."/>
            <person name="Lins U."/>
        </authorList>
    </citation>
    <scope>NUCLEOTIDE SEQUENCE [LARGE SCALE GENOMIC DNA]</scope>
    <source>
        <strain evidence="16 17">IT-1</strain>
    </source>
</reference>
<evidence type="ECO:0000256" key="15">
    <source>
        <dbReference type="HAMAP-Rule" id="MF_00688"/>
    </source>
</evidence>
<evidence type="ECO:0000256" key="6">
    <source>
        <dbReference type="ARBA" id="ARBA00050652"/>
    </source>
</evidence>
<organism evidence="16 17">
    <name type="scientific">Magnetofaba australis IT-1</name>
    <dbReference type="NCBI Taxonomy" id="1434232"/>
    <lineage>
        <taxon>Bacteria</taxon>
        <taxon>Pseudomonadati</taxon>
        <taxon>Pseudomonadota</taxon>
        <taxon>Magnetococcia</taxon>
        <taxon>Magnetococcales</taxon>
        <taxon>Magnetococcaceae</taxon>
        <taxon>Magnetofaba</taxon>
    </lineage>
</organism>
<dbReference type="InterPro" id="IPR016181">
    <property type="entry name" value="Acyl_CoA_acyltransferase"/>
</dbReference>
<dbReference type="OrthoDB" id="9790282at2"/>
<dbReference type="PANTHER" id="PTHR30098:SF2">
    <property type="entry name" value="LEUCYL_PHENYLALANYL-TRNA--PROTEIN TRANSFERASE"/>
    <property type="match status" value="1"/>
</dbReference>
<evidence type="ECO:0000256" key="1">
    <source>
        <dbReference type="ARBA" id="ARBA00004496"/>
    </source>
</evidence>
<evidence type="ECO:0000313" key="16">
    <source>
        <dbReference type="EMBL" id="OSM06888.1"/>
    </source>
</evidence>
<protein>
    <recommendedName>
        <fullName evidence="11 15">Leucyl/phenylalanyl-tRNA--protein transferase</fullName>
        <ecNumber evidence="10 15">2.3.2.6</ecNumber>
    </recommendedName>
    <alternativeName>
        <fullName evidence="12 15">L/F-transferase</fullName>
    </alternativeName>
    <alternativeName>
        <fullName evidence="13 15">Leucyltransferase</fullName>
    </alternativeName>
    <alternativeName>
        <fullName evidence="14 15">Phenyalanyltransferase</fullName>
    </alternativeName>
</protein>
<comment type="catalytic activity">
    <reaction evidence="6 15">
        <text>N-terminal L-arginyl-[protein] + L-leucyl-tRNA(Leu) = N-terminal L-leucyl-L-arginyl-[protein] + tRNA(Leu) + H(+)</text>
        <dbReference type="Rhea" id="RHEA:50416"/>
        <dbReference type="Rhea" id="RHEA-COMP:9613"/>
        <dbReference type="Rhea" id="RHEA-COMP:9622"/>
        <dbReference type="Rhea" id="RHEA-COMP:12672"/>
        <dbReference type="Rhea" id="RHEA-COMP:12673"/>
        <dbReference type="ChEBI" id="CHEBI:15378"/>
        <dbReference type="ChEBI" id="CHEBI:64719"/>
        <dbReference type="ChEBI" id="CHEBI:78442"/>
        <dbReference type="ChEBI" id="CHEBI:78494"/>
        <dbReference type="ChEBI" id="CHEBI:133044"/>
        <dbReference type="EC" id="2.3.2.6"/>
    </reaction>
</comment>
<name>A0A1Y2K829_9PROT</name>
<dbReference type="PANTHER" id="PTHR30098">
    <property type="entry name" value="LEUCYL/PHENYLALANYL-TRNA--PROTEIN TRANSFERASE"/>
    <property type="match status" value="1"/>
</dbReference>
<accession>A0A1Y2K829</accession>
<evidence type="ECO:0000256" key="10">
    <source>
        <dbReference type="ARBA" id="ARBA00066767"/>
    </source>
</evidence>
<keyword evidence="4 15" id="KW-0012">Acyltransferase</keyword>
<dbReference type="InterPro" id="IPR042221">
    <property type="entry name" value="Leu/Phe-tRNA_Trfase_N"/>
</dbReference>
<evidence type="ECO:0000256" key="12">
    <source>
        <dbReference type="ARBA" id="ARBA00077136"/>
    </source>
</evidence>
<dbReference type="AlphaFoldDB" id="A0A1Y2K829"/>
<comment type="catalytic activity">
    <reaction evidence="7 15">
        <text>N-terminal L-lysyl-[protein] + L-leucyl-tRNA(Leu) = N-terminal L-leucyl-L-lysyl-[protein] + tRNA(Leu) + H(+)</text>
        <dbReference type="Rhea" id="RHEA:12340"/>
        <dbReference type="Rhea" id="RHEA-COMP:9613"/>
        <dbReference type="Rhea" id="RHEA-COMP:9622"/>
        <dbReference type="Rhea" id="RHEA-COMP:12670"/>
        <dbReference type="Rhea" id="RHEA-COMP:12671"/>
        <dbReference type="ChEBI" id="CHEBI:15378"/>
        <dbReference type="ChEBI" id="CHEBI:65249"/>
        <dbReference type="ChEBI" id="CHEBI:78442"/>
        <dbReference type="ChEBI" id="CHEBI:78494"/>
        <dbReference type="ChEBI" id="CHEBI:133043"/>
        <dbReference type="EC" id="2.3.2.6"/>
    </reaction>
</comment>
<evidence type="ECO:0000256" key="8">
    <source>
        <dbReference type="ARBA" id="ARBA00054043"/>
    </source>
</evidence>
<dbReference type="EMBL" id="LVJN01000015">
    <property type="protein sequence ID" value="OSM06888.1"/>
    <property type="molecule type" value="Genomic_DNA"/>
</dbReference>
<evidence type="ECO:0000256" key="9">
    <source>
        <dbReference type="ARBA" id="ARBA00061535"/>
    </source>
</evidence>
<proteinExistence type="inferred from homology"/>
<evidence type="ECO:0000256" key="5">
    <source>
        <dbReference type="ARBA" id="ARBA00050607"/>
    </source>
</evidence>
<gene>
    <name evidence="15 16" type="primary">aat</name>
    <name evidence="16" type="ORF">MAIT1_00231</name>
</gene>
<dbReference type="GO" id="GO:0030163">
    <property type="term" value="P:protein catabolic process"/>
    <property type="evidence" value="ECO:0007669"/>
    <property type="project" value="UniProtKB-UniRule"/>
</dbReference>
<evidence type="ECO:0000256" key="4">
    <source>
        <dbReference type="ARBA" id="ARBA00023315"/>
    </source>
</evidence>
<comment type="catalytic activity">
    <reaction evidence="5 15">
        <text>L-phenylalanyl-tRNA(Phe) + an N-terminal L-alpha-aminoacyl-[protein] = an N-terminal L-phenylalanyl-L-alpha-aminoacyl-[protein] + tRNA(Phe)</text>
        <dbReference type="Rhea" id="RHEA:43632"/>
        <dbReference type="Rhea" id="RHEA-COMP:9668"/>
        <dbReference type="Rhea" id="RHEA-COMP:9699"/>
        <dbReference type="Rhea" id="RHEA-COMP:10636"/>
        <dbReference type="Rhea" id="RHEA-COMP:10637"/>
        <dbReference type="ChEBI" id="CHEBI:78442"/>
        <dbReference type="ChEBI" id="CHEBI:78531"/>
        <dbReference type="ChEBI" id="CHEBI:78597"/>
        <dbReference type="ChEBI" id="CHEBI:83561"/>
        <dbReference type="EC" id="2.3.2.6"/>
    </reaction>
</comment>
<comment type="subcellular location">
    <subcellularLocation>
        <location evidence="1 15">Cytoplasm</location>
    </subcellularLocation>
</comment>
<evidence type="ECO:0000256" key="14">
    <source>
        <dbReference type="ARBA" id="ARBA00083640"/>
    </source>
</evidence>
<dbReference type="STRING" id="1434232.MAIT1_00231"/>
<dbReference type="EC" id="2.3.2.6" evidence="10 15"/>
<dbReference type="NCBIfam" id="TIGR00667">
    <property type="entry name" value="aat"/>
    <property type="match status" value="1"/>
</dbReference>
<evidence type="ECO:0000256" key="2">
    <source>
        <dbReference type="ARBA" id="ARBA00022490"/>
    </source>
</evidence>
<dbReference type="SUPFAM" id="SSF55729">
    <property type="entry name" value="Acyl-CoA N-acyltransferases (Nat)"/>
    <property type="match status" value="1"/>
</dbReference>
<dbReference type="Proteomes" id="UP000194003">
    <property type="component" value="Unassembled WGS sequence"/>
</dbReference>
<dbReference type="Gene3D" id="3.30.70.3550">
    <property type="entry name" value="Leucyl/phenylalanyl-tRNA-protein transferase, N-terminal domain"/>
    <property type="match status" value="1"/>
</dbReference>